<dbReference type="PANTHER" id="PTHR45339:SF1">
    <property type="entry name" value="HYBRID SIGNAL TRANSDUCTION HISTIDINE KINASE J"/>
    <property type="match status" value="1"/>
</dbReference>
<evidence type="ECO:0000256" key="5">
    <source>
        <dbReference type="PROSITE-ProRule" id="PRU00169"/>
    </source>
</evidence>
<evidence type="ECO:0000256" key="3">
    <source>
        <dbReference type="ARBA" id="ARBA00022553"/>
    </source>
</evidence>
<dbReference type="Gene3D" id="2.60.40.2380">
    <property type="match status" value="1"/>
</dbReference>
<evidence type="ECO:0000313" key="11">
    <source>
        <dbReference type="Proteomes" id="UP001065174"/>
    </source>
</evidence>
<dbReference type="SUPFAM" id="SSF55874">
    <property type="entry name" value="ATPase domain of HSP90 chaperone/DNA topoisomerase II/histidine kinase"/>
    <property type="match status" value="1"/>
</dbReference>
<evidence type="ECO:0000256" key="1">
    <source>
        <dbReference type="ARBA" id="ARBA00000085"/>
    </source>
</evidence>
<feature type="coiled-coil region" evidence="6">
    <location>
        <begin position="363"/>
        <end position="422"/>
    </location>
</feature>
<feature type="transmembrane region" description="Helical" evidence="7">
    <location>
        <begin position="224"/>
        <end position="242"/>
    </location>
</feature>
<dbReference type="Gene3D" id="3.30.565.10">
    <property type="entry name" value="Histidine kinase-like ATPase, C-terminal domain"/>
    <property type="match status" value="1"/>
</dbReference>
<dbReference type="Gene3D" id="3.40.50.2300">
    <property type="match status" value="1"/>
</dbReference>
<keyword evidence="4" id="KW-0902">Two-component regulatory system</keyword>
<dbReference type="InterPro" id="IPR036097">
    <property type="entry name" value="HisK_dim/P_sf"/>
</dbReference>
<feature type="domain" description="Response regulatory" evidence="9">
    <location>
        <begin position="676"/>
        <end position="794"/>
    </location>
</feature>
<keyword evidence="7" id="KW-0472">Membrane</keyword>
<feature type="transmembrane region" description="Helical" evidence="7">
    <location>
        <begin position="311"/>
        <end position="333"/>
    </location>
</feature>
<evidence type="ECO:0000313" key="10">
    <source>
        <dbReference type="EMBL" id="UXP30628.1"/>
    </source>
</evidence>
<gene>
    <name evidence="10" type="ORF">N6H18_09700</name>
</gene>
<organism evidence="10 11">
    <name type="scientific">Reichenbachiella agarivorans</name>
    <dbReference type="NCBI Taxonomy" id="2979464"/>
    <lineage>
        <taxon>Bacteria</taxon>
        <taxon>Pseudomonadati</taxon>
        <taxon>Bacteroidota</taxon>
        <taxon>Cytophagia</taxon>
        <taxon>Cytophagales</taxon>
        <taxon>Reichenbachiellaceae</taxon>
        <taxon>Reichenbachiella</taxon>
    </lineage>
</organism>
<reference evidence="10" key="1">
    <citation type="submission" date="2022-09" db="EMBL/GenBank/DDBJ databases">
        <title>Comparative genomics and taxonomic characterization of three novel marine species of genus Reichenbachiella exhibiting antioxidant and polysaccharide degradation activities.</title>
        <authorList>
            <person name="Muhammad N."/>
            <person name="Lee Y.-J."/>
            <person name="Ko J."/>
            <person name="Kim S.-G."/>
        </authorList>
    </citation>
    <scope>NUCLEOTIDE SEQUENCE</scope>
    <source>
        <strain evidence="10">BKB1-1</strain>
    </source>
</reference>
<dbReference type="SMART" id="SM00448">
    <property type="entry name" value="REC"/>
    <property type="match status" value="1"/>
</dbReference>
<protein>
    <recommendedName>
        <fullName evidence="2">histidine kinase</fullName>
        <ecNumber evidence="2">2.7.13.3</ecNumber>
    </recommendedName>
</protein>
<dbReference type="SUPFAM" id="SSF47384">
    <property type="entry name" value="Homodimeric domain of signal transducing histidine kinase"/>
    <property type="match status" value="1"/>
</dbReference>
<dbReference type="InterPro" id="IPR011623">
    <property type="entry name" value="7TMR_DISM_rcpt_extracell_dom1"/>
</dbReference>
<dbReference type="InterPro" id="IPR001789">
    <property type="entry name" value="Sig_transdc_resp-reg_receiver"/>
</dbReference>
<evidence type="ECO:0000259" key="9">
    <source>
        <dbReference type="PROSITE" id="PS50110"/>
    </source>
</evidence>
<evidence type="ECO:0000256" key="2">
    <source>
        <dbReference type="ARBA" id="ARBA00012438"/>
    </source>
</evidence>
<name>A0ABY6CMP3_9BACT</name>
<keyword evidence="7" id="KW-1133">Transmembrane helix</keyword>
<feature type="modified residue" description="4-aspartylphosphate" evidence="5">
    <location>
        <position position="725"/>
    </location>
</feature>
<dbReference type="InterPro" id="IPR005467">
    <property type="entry name" value="His_kinase_dom"/>
</dbReference>
<dbReference type="Proteomes" id="UP001065174">
    <property type="component" value="Chromosome"/>
</dbReference>
<dbReference type="CDD" id="cd16922">
    <property type="entry name" value="HATPase_EvgS-ArcB-TorS-like"/>
    <property type="match status" value="1"/>
</dbReference>
<evidence type="ECO:0000256" key="4">
    <source>
        <dbReference type="ARBA" id="ARBA00023012"/>
    </source>
</evidence>
<feature type="transmembrane region" description="Helical" evidence="7">
    <location>
        <begin position="286"/>
        <end position="304"/>
    </location>
</feature>
<dbReference type="PANTHER" id="PTHR45339">
    <property type="entry name" value="HYBRID SIGNAL TRANSDUCTION HISTIDINE KINASE J"/>
    <property type="match status" value="1"/>
</dbReference>
<dbReference type="SMART" id="SM00387">
    <property type="entry name" value="HATPase_c"/>
    <property type="match status" value="1"/>
</dbReference>
<sequence length="807" mass="93207">MDLEEALTKELSLNQHLSIISDSSRTLTIDQILLPIYQQQFSKKHKHLDDQSAHWGKISVTNLDEKVRFYFLYVGKNDFIDAYYVRNGHVIDHAKSGYLYQGQEKQIVKGSYYIPINIGPESTMDIYIRIEEQIHHDPEFELQLYSPDKWNHKIVNKQLSDLIFQCIFWVILLYNLFLYFNSKEMAYLSYSVYLFFVSLSYLFLSDLLREMVLTSVPWLTPYFMPAICLTHVFYWQFVFNFLDFEKNFPKAYRILKPYMYLNALLAVIIIVYIVFTGEPGLPAVTIRYQVLFNALVVMAFIFLIRKSKLPLVKYYALGTFLLVVFCLIEGITWDPNTSTAYLVKYGVLFEVVVFSIGLTQKRKLNEQEKKDILDREIKELKVKESLSEWQKEELEKIIDNRTEKIEEKNKILKEAIKRAEKAASVKSEFLSVMSHEIRTPMNAVIGMIHLLLAENPKKSQMDNLKTLKFSAENLLILINDILDYSKVEAGKIKLENIPFDLRELTKGIGNAHEIKAADNGISFNILIDHRIPASLKGDPARITQILNNLIGNALKFTPKGEVRLLINFKGKSKGKVKLQFIVEDTGIGISKDKKEMIFESFTQAHTDTSRKFGGTGLGLAITKHLLTLFDSQVYVESELGQGSKFFFTLVLKEEKIMPEIVDIDPEDLTPQLRDKSILIVDDNDINLLMTQQFIKKWGMYCDIVRSGKEALKAIFDHDYDLILLDLQMPEMDGYQTAETIRSLDSDNLKNIPIIAISADTYENVCKKIEKAQIDNFISKPFNPPLLLTMIGQYLIHNKKEKRSQSNN</sequence>
<keyword evidence="10" id="KW-0547">Nucleotide-binding</keyword>
<dbReference type="Pfam" id="PF00512">
    <property type="entry name" value="HisKA"/>
    <property type="match status" value="1"/>
</dbReference>
<evidence type="ECO:0000256" key="6">
    <source>
        <dbReference type="SAM" id="Coils"/>
    </source>
</evidence>
<keyword evidence="6" id="KW-0175">Coiled coil</keyword>
<dbReference type="Pfam" id="PF02518">
    <property type="entry name" value="HATPase_c"/>
    <property type="match status" value="1"/>
</dbReference>
<dbReference type="Pfam" id="PF00072">
    <property type="entry name" value="Response_reg"/>
    <property type="match status" value="1"/>
</dbReference>
<dbReference type="SMART" id="SM00388">
    <property type="entry name" value="HisKA"/>
    <property type="match status" value="1"/>
</dbReference>
<dbReference type="GO" id="GO:0005524">
    <property type="term" value="F:ATP binding"/>
    <property type="evidence" value="ECO:0007669"/>
    <property type="project" value="UniProtKB-KW"/>
</dbReference>
<dbReference type="InterPro" id="IPR004358">
    <property type="entry name" value="Sig_transdc_His_kin-like_C"/>
</dbReference>
<dbReference type="InterPro" id="IPR003661">
    <property type="entry name" value="HisK_dim/P_dom"/>
</dbReference>
<dbReference type="CDD" id="cd00082">
    <property type="entry name" value="HisKA"/>
    <property type="match status" value="1"/>
</dbReference>
<feature type="transmembrane region" description="Helical" evidence="7">
    <location>
        <begin position="162"/>
        <end position="180"/>
    </location>
</feature>
<proteinExistence type="predicted"/>
<feature type="transmembrane region" description="Helical" evidence="7">
    <location>
        <begin position="254"/>
        <end position="274"/>
    </location>
</feature>
<dbReference type="SUPFAM" id="SSF52172">
    <property type="entry name" value="CheY-like"/>
    <property type="match status" value="1"/>
</dbReference>
<dbReference type="PROSITE" id="PS50110">
    <property type="entry name" value="RESPONSE_REGULATORY"/>
    <property type="match status" value="1"/>
</dbReference>
<keyword evidence="11" id="KW-1185">Reference proteome</keyword>
<dbReference type="EC" id="2.7.13.3" evidence="2"/>
<feature type="domain" description="Histidine kinase" evidence="8">
    <location>
        <begin position="432"/>
        <end position="653"/>
    </location>
</feature>
<evidence type="ECO:0000259" key="8">
    <source>
        <dbReference type="PROSITE" id="PS50109"/>
    </source>
</evidence>
<feature type="transmembrane region" description="Helical" evidence="7">
    <location>
        <begin position="187"/>
        <end position="204"/>
    </location>
</feature>
<dbReference type="RefSeq" id="WP_262308075.1">
    <property type="nucleotide sequence ID" value="NZ_CP106679.1"/>
</dbReference>
<dbReference type="CDD" id="cd17546">
    <property type="entry name" value="REC_hyHK_CKI1_RcsC-like"/>
    <property type="match status" value="1"/>
</dbReference>
<dbReference type="Gene3D" id="1.10.287.130">
    <property type="match status" value="1"/>
</dbReference>
<dbReference type="InterPro" id="IPR011622">
    <property type="entry name" value="7TMR_DISM_rcpt_extracell_dom2"/>
</dbReference>
<comment type="catalytic activity">
    <reaction evidence="1">
        <text>ATP + protein L-histidine = ADP + protein N-phospho-L-histidine.</text>
        <dbReference type="EC" id="2.7.13.3"/>
    </reaction>
</comment>
<accession>A0ABY6CMP3</accession>
<keyword evidence="3 5" id="KW-0597">Phosphoprotein</keyword>
<dbReference type="InterPro" id="IPR011006">
    <property type="entry name" value="CheY-like_superfamily"/>
</dbReference>
<keyword evidence="7" id="KW-0812">Transmembrane</keyword>
<evidence type="ECO:0000256" key="7">
    <source>
        <dbReference type="SAM" id="Phobius"/>
    </source>
</evidence>
<dbReference type="EMBL" id="CP106679">
    <property type="protein sequence ID" value="UXP30628.1"/>
    <property type="molecule type" value="Genomic_DNA"/>
</dbReference>
<dbReference type="InterPro" id="IPR003594">
    <property type="entry name" value="HATPase_dom"/>
</dbReference>
<dbReference type="PRINTS" id="PR00344">
    <property type="entry name" value="BCTRLSENSOR"/>
</dbReference>
<dbReference type="Pfam" id="PF07696">
    <property type="entry name" value="7TMR-DISMED2"/>
    <property type="match status" value="1"/>
</dbReference>
<dbReference type="InterPro" id="IPR036890">
    <property type="entry name" value="HATPase_C_sf"/>
</dbReference>
<dbReference type="Pfam" id="PF07695">
    <property type="entry name" value="7TMR-DISM_7TM"/>
    <property type="match status" value="1"/>
</dbReference>
<dbReference type="PROSITE" id="PS50109">
    <property type="entry name" value="HIS_KIN"/>
    <property type="match status" value="1"/>
</dbReference>
<keyword evidence="10" id="KW-0067">ATP-binding</keyword>